<protein>
    <submittedName>
        <fullName evidence="1">Putative sulfotransferase domain contining protein</fullName>
    </submittedName>
</protein>
<evidence type="ECO:0000313" key="4">
    <source>
        <dbReference type="EMBL" id="QJH97651.1"/>
    </source>
</evidence>
<proteinExistence type="predicted"/>
<dbReference type="SUPFAM" id="SSF52540">
    <property type="entry name" value="P-loop containing nucleoside triphosphate hydrolases"/>
    <property type="match status" value="1"/>
</dbReference>
<dbReference type="InterPro" id="IPR027417">
    <property type="entry name" value="P-loop_NTPase"/>
</dbReference>
<accession>A0A6H1ZW17</accession>
<evidence type="ECO:0000313" key="1">
    <source>
        <dbReference type="EMBL" id="QJA51611.1"/>
    </source>
</evidence>
<dbReference type="AlphaFoldDB" id="A0A6H1ZW17"/>
<dbReference type="EMBL" id="MT144277">
    <property type="protein sequence ID" value="QJA51611.1"/>
    <property type="molecule type" value="Genomic_DNA"/>
</dbReference>
<organism evidence="1">
    <name type="scientific">viral metagenome</name>
    <dbReference type="NCBI Taxonomy" id="1070528"/>
    <lineage>
        <taxon>unclassified sequences</taxon>
        <taxon>metagenomes</taxon>
        <taxon>organismal metagenomes</taxon>
    </lineage>
</organism>
<evidence type="ECO:0000313" key="3">
    <source>
        <dbReference type="EMBL" id="QJA76916.1"/>
    </source>
</evidence>
<reference evidence="1" key="1">
    <citation type="submission" date="2020-03" db="EMBL/GenBank/DDBJ databases">
        <title>The deep terrestrial virosphere.</title>
        <authorList>
            <person name="Holmfeldt K."/>
            <person name="Nilsson E."/>
            <person name="Simone D."/>
            <person name="Lopez-Fernandez M."/>
            <person name="Wu X."/>
            <person name="de Brujin I."/>
            <person name="Lundin D."/>
            <person name="Andersson A."/>
            <person name="Bertilsson S."/>
            <person name="Dopson M."/>
        </authorList>
    </citation>
    <scope>NUCLEOTIDE SEQUENCE</scope>
    <source>
        <strain evidence="3">MM415A01400</strain>
        <strain evidence="2">MM415B00628</strain>
        <strain evidence="1">TM448A02226</strain>
        <strain evidence="4">TM448B01052</strain>
    </source>
</reference>
<dbReference type="GO" id="GO:0016740">
    <property type="term" value="F:transferase activity"/>
    <property type="evidence" value="ECO:0007669"/>
    <property type="project" value="UniProtKB-KW"/>
</dbReference>
<sequence length="200" mass="23491">MYELIIAGTPRSGTYFTSDLLTQAGIICNHEAFYGLAGYGVMRWKATAEASWLALPMLERERDRGVKIIHIVRNPLKTVSSLKNRKFLEDDQFKKNWYTFYVNNYLPLEHIKGLDRYLYFWIFWNLNIHAWAQGTVKLEWIAEDPDMMLKRLGVKEGGKYDISPKNNDKNVPQLTMKDLEGCEYKDKFLETARKFGYELE</sequence>
<dbReference type="EMBL" id="MT141496">
    <property type="protein sequence ID" value="QJA63392.1"/>
    <property type="molecule type" value="Genomic_DNA"/>
</dbReference>
<evidence type="ECO:0000313" key="2">
    <source>
        <dbReference type="EMBL" id="QJA63392.1"/>
    </source>
</evidence>
<dbReference type="EMBL" id="MT142252">
    <property type="protein sequence ID" value="QJA76916.1"/>
    <property type="molecule type" value="Genomic_DNA"/>
</dbReference>
<name>A0A6H1ZW17_9ZZZZ</name>
<gene>
    <name evidence="3" type="ORF">MM415A01400_0010</name>
    <name evidence="2" type="ORF">MM415B00628_0010</name>
    <name evidence="1" type="ORF">TM448A02226_0007</name>
    <name evidence="4" type="ORF">TM448B01052_0017</name>
</gene>
<keyword evidence="1" id="KW-0808">Transferase</keyword>
<dbReference type="Gene3D" id="3.40.50.300">
    <property type="entry name" value="P-loop containing nucleotide triphosphate hydrolases"/>
    <property type="match status" value="1"/>
</dbReference>
<dbReference type="EMBL" id="MT144695">
    <property type="protein sequence ID" value="QJH97651.1"/>
    <property type="molecule type" value="Genomic_DNA"/>
</dbReference>